<protein>
    <submittedName>
        <fullName evidence="3">Short chain dehydrogenase</fullName>
    </submittedName>
</protein>
<dbReference type="Proteomes" id="UP000069697">
    <property type="component" value="Unassembled WGS sequence"/>
</dbReference>
<dbReference type="GO" id="GO:0016491">
    <property type="term" value="F:oxidoreductase activity"/>
    <property type="evidence" value="ECO:0007669"/>
    <property type="project" value="UniProtKB-KW"/>
</dbReference>
<name>A0A117I1J3_PAEAM</name>
<dbReference type="PANTHER" id="PTHR42898">
    <property type="entry name" value="TROPINONE REDUCTASE"/>
    <property type="match status" value="1"/>
</dbReference>
<evidence type="ECO:0000256" key="1">
    <source>
        <dbReference type="ARBA" id="ARBA00006484"/>
    </source>
</evidence>
<evidence type="ECO:0000313" key="3">
    <source>
        <dbReference type="EMBL" id="GAS82279.1"/>
    </source>
</evidence>
<organism evidence="3 4">
    <name type="scientific">Paenibacillus amylolyticus</name>
    <dbReference type="NCBI Taxonomy" id="1451"/>
    <lineage>
        <taxon>Bacteria</taxon>
        <taxon>Bacillati</taxon>
        <taxon>Bacillota</taxon>
        <taxon>Bacilli</taxon>
        <taxon>Bacillales</taxon>
        <taxon>Paenibacillaceae</taxon>
        <taxon>Paenibacillus</taxon>
    </lineage>
</organism>
<reference evidence="4" key="2">
    <citation type="submission" date="2016-01" db="EMBL/GenBank/DDBJ databases">
        <title>Draft Genome Sequence of Paenibacillus amylolyticus Heshi-A3 that Was Isolated from Fermented Rice Bran with Aging Salted Mackerel, Which Was Named Heshiko as Traditional Fermented Seafood in Japan.</title>
        <authorList>
            <person name="Akuzawa S."/>
            <person name="Nakagawa J."/>
            <person name="Kanekatsu T."/>
            <person name="Kubota E."/>
            <person name="Ohtake R."/>
            <person name="Suzuki T."/>
            <person name="Kanesaki Y."/>
        </authorList>
    </citation>
    <scope>NUCLEOTIDE SEQUENCE [LARGE SCALE GENOMIC DNA]</scope>
    <source>
        <strain evidence="4">Heshi-A3</strain>
    </source>
</reference>
<dbReference type="InterPro" id="IPR002347">
    <property type="entry name" value="SDR_fam"/>
</dbReference>
<sequence>MNVPIFHLDGQTALVTGAGRGIGKAIAIGLAQSGSDVVLVSRTMREIEDTAAYIYEQTGRKALALTADVTSREQLEETFRKAISEMGSLDILVNNAGMNIRTPALEVTDEQWETIMQTNLKSAFFASQLAGQHMKERGTGKIINISSVGGHTALRTGVVYGATKAALIHMTKVLALEWGKYGIRVNSVGPWYFRTPLTEKLLDDPQYLQEIVSRTPLQRVGELEEVVGPVVFLASDAAGYITGQTLLVDGGMSIYGF</sequence>
<dbReference type="Gene3D" id="3.40.50.720">
    <property type="entry name" value="NAD(P)-binding Rossmann-like Domain"/>
    <property type="match status" value="1"/>
</dbReference>
<dbReference type="EMBL" id="BCNV01000001">
    <property type="protein sequence ID" value="GAS82279.1"/>
    <property type="molecule type" value="Genomic_DNA"/>
</dbReference>
<dbReference type="SUPFAM" id="SSF51735">
    <property type="entry name" value="NAD(P)-binding Rossmann-fold domains"/>
    <property type="match status" value="1"/>
</dbReference>
<dbReference type="Pfam" id="PF13561">
    <property type="entry name" value="adh_short_C2"/>
    <property type="match status" value="1"/>
</dbReference>
<dbReference type="PROSITE" id="PS00061">
    <property type="entry name" value="ADH_SHORT"/>
    <property type="match status" value="1"/>
</dbReference>
<evidence type="ECO:0000313" key="4">
    <source>
        <dbReference type="Proteomes" id="UP000069697"/>
    </source>
</evidence>
<evidence type="ECO:0000256" key="2">
    <source>
        <dbReference type="ARBA" id="ARBA00023002"/>
    </source>
</evidence>
<dbReference type="InterPro" id="IPR045000">
    <property type="entry name" value="TR"/>
</dbReference>
<dbReference type="FunFam" id="3.40.50.720:FF:000084">
    <property type="entry name" value="Short-chain dehydrogenase reductase"/>
    <property type="match status" value="1"/>
</dbReference>
<gene>
    <name evidence="3" type="ORF">PAHA3_2353</name>
</gene>
<dbReference type="InterPro" id="IPR020904">
    <property type="entry name" value="Sc_DH/Rdtase_CS"/>
</dbReference>
<dbReference type="PANTHER" id="PTHR42898:SF6">
    <property type="entry name" value="NADP-DEPENDENT MANNITOL DEHYDROGENASE"/>
    <property type="match status" value="1"/>
</dbReference>
<comment type="caution">
    <text evidence="3">The sequence shown here is derived from an EMBL/GenBank/DDBJ whole genome shotgun (WGS) entry which is preliminary data.</text>
</comment>
<dbReference type="AlphaFoldDB" id="A0A117I1J3"/>
<proteinExistence type="inferred from homology"/>
<reference evidence="3 4" key="1">
    <citation type="journal article" date="2016" name="Genome Announc.">
        <title>Draft Genome Sequence of Paenibacillus amylolyticus Heshi-A3, Isolated from Fermented Rice Bran in a Japanese Fermented Seafood Dish.</title>
        <authorList>
            <person name="Akuzawa S."/>
            <person name="Nagaoka J."/>
            <person name="Kanekatsu M."/>
            <person name="Kubota E."/>
            <person name="Ohtake R."/>
            <person name="Suzuki T."/>
            <person name="Kanesaki Y."/>
        </authorList>
    </citation>
    <scope>NUCLEOTIDE SEQUENCE [LARGE SCALE GENOMIC DNA]</scope>
    <source>
        <strain evidence="3 4">Heshi-A3</strain>
    </source>
</reference>
<dbReference type="PRINTS" id="PR00081">
    <property type="entry name" value="GDHRDH"/>
</dbReference>
<dbReference type="PRINTS" id="PR00080">
    <property type="entry name" value="SDRFAMILY"/>
</dbReference>
<comment type="similarity">
    <text evidence="1">Belongs to the short-chain dehydrogenases/reductases (SDR) family.</text>
</comment>
<keyword evidence="2" id="KW-0560">Oxidoreductase</keyword>
<accession>A0A117I1J3</accession>
<dbReference type="RefSeq" id="WP_062834850.1">
    <property type="nucleotide sequence ID" value="NZ_BCNV01000001.1"/>
</dbReference>
<dbReference type="NCBIfam" id="NF005559">
    <property type="entry name" value="PRK07231.1"/>
    <property type="match status" value="1"/>
</dbReference>
<dbReference type="GO" id="GO:0008206">
    <property type="term" value="P:bile acid metabolic process"/>
    <property type="evidence" value="ECO:0007669"/>
    <property type="project" value="UniProtKB-ARBA"/>
</dbReference>
<dbReference type="InterPro" id="IPR036291">
    <property type="entry name" value="NAD(P)-bd_dom_sf"/>
</dbReference>